<dbReference type="InterPro" id="IPR001647">
    <property type="entry name" value="HTH_TetR"/>
</dbReference>
<keyword evidence="1" id="KW-0805">Transcription regulation</keyword>
<dbReference type="EMBL" id="DSRU01000342">
    <property type="protein sequence ID" value="HFN00785.1"/>
    <property type="molecule type" value="Genomic_DNA"/>
</dbReference>
<organism evidence="7">
    <name type="scientific">Oscillatoriales cyanobacterium SpSt-418</name>
    <dbReference type="NCBI Taxonomy" id="2282169"/>
    <lineage>
        <taxon>Bacteria</taxon>
        <taxon>Bacillati</taxon>
        <taxon>Cyanobacteriota</taxon>
        <taxon>Cyanophyceae</taxon>
        <taxon>Oscillatoriophycideae</taxon>
        <taxon>Oscillatoriales</taxon>
    </lineage>
</organism>
<dbReference type="Gene3D" id="1.10.357.10">
    <property type="entry name" value="Tetracycline Repressor, domain 2"/>
    <property type="match status" value="1"/>
</dbReference>
<dbReference type="Pfam" id="PF00440">
    <property type="entry name" value="TetR_N"/>
    <property type="match status" value="1"/>
</dbReference>
<dbReference type="GO" id="GO:0003700">
    <property type="term" value="F:DNA-binding transcription factor activity"/>
    <property type="evidence" value="ECO:0007669"/>
    <property type="project" value="TreeGrafter"/>
</dbReference>
<dbReference type="InterPro" id="IPR009057">
    <property type="entry name" value="Homeodomain-like_sf"/>
</dbReference>
<dbReference type="SUPFAM" id="SSF46689">
    <property type="entry name" value="Homeodomain-like"/>
    <property type="match status" value="1"/>
</dbReference>
<evidence type="ECO:0000256" key="1">
    <source>
        <dbReference type="ARBA" id="ARBA00023015"/>
    </source>
</evidence>
<feature type="DNA-binding region" description="H-T-H motif" evidence="4">
    <location>
        <begin position="45"/>
        <end position="64"/>
    </location>
</feature>
<dbReference type="InterPro" id="IPR039536">
    <property type="entry name" value="TetR_C_Proteobacteria"/>
</dbReference>
<feature type="region of interest" description="Disordered" evidence="5">
    <location>
        <begin position="1"/>
        <end position="22"/>
    </location>
</feature>
<evidence type="ECO:0000256" key="3">
    <source>
        <dbReference type="ARBA" id="ARBA00023163"/>
    </source>
</evidence>
<dbReference type="PRINTS" id="PR00455">
    <property type="entry name" value="HTHTETR"/>
</dbReference>
<proteinExistence type="predicted"/>
<evidence type="ECO:0000313" key="7">
    <source>
        <dbReference type="EMBL" id="HFN00785.1"/>
    </source>
</evidence>
<protein>
    <submittedName>
        <fullName evidence="7">TetR/AcrR family transcriptional regulator</fullName>
    </submittedName>
</protein>
<name>A0A7C3KGZ5_9CYAN</name>
<dbReference type="FunFam" id="1.10.10.60:FF:000141">
    <property type="entry name" value="TetR family transcriptional regulator"/>
    <property type="match status" value="1"/>
</dbReference>
<dbReference type="PANTHER" id="PTHR30055">
    <property type="entry name" value="HTH-TYPE TRANSCRIPTIONAL REGULATOR RUTR"/>
    <property type="match status" value="1"/>
</dbReference>
<evidence type="ECO:0000256" key="4">
    <source>
        <dbReference type="PROSITE-ProRule" id="PRU00335"/>
    </source>
</evidence>
<reference evidence="7" key="1">
    <citation type="journal article" date="2020" name="mSystems">
        <title>Genome- and Community-Level Interaction Insights into Carbon Utilization and Element Cycling Functions of Hydrothermarchaeota in Hydrothermal Sediment.</title>
        <authorList>
            <person name="Zhou Z."/>
            <person name="Liu Y."/>
            <person name="Xu W."/>
            <person name="Pan J."/>
            <person name="Luo Z.H."/>
            <person name="Li M."/>
        </authorList>
    </citation>
    <scope>NUCLEOTIDE SEQUENCE [LARGE SCALE GENOMIC DNA]</scope>
    <source>
        <strain evidence="7">SpSt-418</strain>
    </source>
</reference>
<sequence>MPKTRSSKPASPSTVAEADNPSQKREAILEGAIQVFLNAGYAGTSMDKVAATAGVSKQTIYSHFQDKEGLFTALMERMTIRRFQIALGSDSLQGEPKVLLRQFADAFLNKIVDQQYVALLRLMIAESERFPELAKLYSRTVIQKGRQLMSDYFHHHPELGFRDPEAVAHIFIGSLVSYVIAQEIFYGKETTPLSRDRLIESLLDLLVIKP</sequence>
<dbReference type="GO" id="GO:0000976">
    <property type="term" value="F:transcription cis-regulatory region binding"/>
    <property type="evidence" value="ECO:0007669"/>
    <property type="project" value="TreeGrafter"/>
</dbReference>
<dbReference type="PANTHER" id="PTHR30055:SF223">
    <property type="entry name" value="HTH-TYPE TRANSCRIPTIONAL REGULATOR UIDR"/>
    <property type="match status" value="1"/>
</dbReference>
<evidence type="ECO:0000259" key="6">
    <source>
        <dbReference type="PROSITE" id="PS50977"/>
    </source>
</evidence>
<keyword evidence="2 4" id="KW-0238">DNA-binding</keyword>
<dbReference type="InterPro" id="IPR036271">
    <property type="entry name" value="Tet_transcr_reg_TetR-rel_C_sf"/>
</dbReference>
<dbReference type="GO" id="GO:0045892">
    <property type="term" value="P:negative regulation of DNA-templated transcription"/>
    <property type="evidence" value="ECO:0007669"/>
    <property type="project" value="UniProtKB-ARBA"/>
</dbReference>
<dbReference type="AlphaFoldDB" id="A0A7C3KGZ5"/>
<dbReference type="InterPro" id="IPR050109">
    <property type="entry name" value="HTH-type_TetR-like_transc_reg"/>
</dbReference>
<evidence type="ECO:0000256" key="5">
    <source>
        <dbReference type="SAM" id="MobiDB-lite"/>
    </source>
</evidence>
<accession>A0A7C3KGZ5</accession>
<dbReference type="PROSITE" id="PS50977">
    <property type="entry name" value="HTH_TETR_2"/>
    <property type="match status" value="1"/>
</dbReference>
<dbReference type="SUPFAM" id="SSF48498">
    <property type="entry name" value="Tetracyclin repressor-like, C-terminal domain"/>
    <property type="match status" value="1"/>
</dbReference>
<comment type="caution">
    <text evidence="7">The sequence shown here is derived from an EMBL/GenBank/DDBJ whole genome shotgun (WGS) entry which is preliminary data.</text>
</comment>
<evidence type="ECO:0000256" key="2">
    <source>
        <dbReference type="ARBA" id="ARBA00023125"/>
    </source>
</evidence>
<dbReference type="Pfam" id="PF14246">
    <property type="entry name" value="TetR_C_7"/>
    <property type="match status" value="1"/>
</dbReference>
<keyword evidence="3" id="KW-0804">Transcription</keyword>
<gene>
    <name evidence="7" type="ORF">ENR64_24135</name>
</gene>
<feature type="domain" description="HTH tetR-type" evidence="6">
    <location>
        <begin position="22"/>
        <end position="82"/>
    </location>
</feature>